<dbReference type="AlphaFoldDB" id="A0A843TC60"/>
<evidence type="ECO:0000256" key="5">
    <source>
        <dbReference type="ARBA" id="ARBA00022692"/>
    </source>
</evidence>
<feature type="region of interest" description="Disordered" evidence="12">
    <location>
        <begin position="168"/>
        <end position="218"/>
    </location>
</feature>
<keyword evidence="7" id="KW-1133">Transmembrane helix</keyword>
<evidence type="ECO:0000256" key="11">
    <source>
        <dbReference type="ARBA" id="ARBA00023136"/>
    </source>
</evidence>
<evidence type="ECO:0000256" key="1">
    <source>
        <dbReference type="ARBA" id="ARBA00001971"/>
    </source>
</evidence>
<keyword evidence="5" id="KW-0812">Transmembrane</keyword>
<evidence type="ECO:0000256" key="8">
    <source>
        <dbReference type="ARBA" id="ARBA00023002"/>
    </source>
</evidence>
<dbReference type="InterPro" id="IPR001128">
    <property type="entry name" value="Cyt_P450"/>
</dbReference>
<evidence type="ECO:0000256" key="9">
    <source>
        <dbReference type="ARBA" id="ARBA00023004"/>
    </source>
</evidence>
<protein>
    <recommendedName>
        <fullName evidence="15">PRA1 family protein</fullName>
    </recommendedName>
</protein>
<evidence type="ECO:0000256" key="10">
    <source>
        <dbReference type="ARBA" id="ARBA00023033"/>
    </source>
</evidence>
<dbReference type="InterPro" id="IPR036396">
    <property type="entry name" value="Cyt_P450_sf"/>
</dbReference>
<evidence type="ECO:0000256" key="3">
    <source>
        <dbReference type="ARBA" id="ARBA00010617"/>
    </source>
</evidence>
<feature type="compositionally biased region" description="Low complexity" evidence="12">
    <location>
        <begin position="195"/>
        <end position="216"/>
    </location>
</feature>
<feature type="compositionally biased region" description="Basic residues" evidence="12">
    <location>
        <begin position="43"/>
        <end position="52"/>
    </location>
</feature>
<gene>
    <name evidence="13" type="ORF">Taro_002210</name>
</gene>
<evidence type="ECO:0000256" key="12">
    <source>
        <dbReference type="SAM" id="MobiDB-lite"/>
    </source>
</evidence>
<sequence>MGALDIFLASSDTTAASVEGAMSELIRNPKAMIEGTGRDQGSTRRRSGGRRKRPPLVVKEVLRLYPPAPLLLARECSEDCEVPTKTRVLVNVWANHREPRALGSAGDVPAEVLVPGELRRLQEKALPVPFLRRWEAKLSGPGAAAALGAGVWTWLRDTGYLEVLDERSSASSPSSSSPSSSAAAAANQPRRRPVSSDSAISASSAAAAPSSPASLRGDARRGGLRGALGRVGGSALVGVVRTLLAIAATNPIAKLAPEDFSGNTPPWTAGFLTSGGGGQASSYSWPAGPEQARMRIHENVKRYARNYACLWLIFFACTLYKMPLALLGLVSSLAIWEALRIGSSWWDLEERYPGLRFVLVRVAQLGEFSGCYFVADVYFVITCDAMGG</sequence>
<proteinExistence type="inferred from homology"/>
<keyword evidence="9" id="KW-0408">Iron</keyword>
<evidence type="ECO:0000256" key="4">
    <source>
        <dbReference type="ARBA" id="ARBA00022617"/>
    </source>
</evidence>
<dbReference type="InterPro" id="IPR052306">
    <property type="entry name" value="CYP450_71D"/>
</dbReference>
<dbReference type="OrthoDB" id="779054at2759"/>
<dbReference type="SUPFAM" id="SSF48264">
    <property type="entry name" value="Cytochrome P450"/>
    <property type="match status" value="1"/>
</dbReference>
<dbReference type="GO" id="GO:0016020">
    <property type="term" value="C:membrane"/>
    <property type="evidence" value="ECO:0007669"/>
    <property type="project" value="UniProtKB-SubCell"/>
</dbReference>
<evidence type="ECO:0000313" key="14">
    <source>
        <dbReference type="Proteomes" id="UP000652761"/>
    </source>
</evidence>
<dbReference type="EMBL" id="NMUH01000050">
    <property type="protein sequence ID" value="MQL69922.1"/>
    <property type="molecule type" value="Genomic_DNA"/>
</dbReference>
<evidence type="ECO:0008006" key="15">
    <source>
        <dbReference type="Google" id="ProtNLM"/>
    </source>
</evidence>
<feature type="compositionally biased region" description="Low complexity" evidence="12">
    <location>
        <begin position="169"/>
        <end position="186"/>
    </location>
</feature>
<dbReference type="Gene3D" id="1.10.630.10">
    <property type="entry name" value="Cytochrome P450"/>
    <property type="match status" value="1"/>
</dbReference>
<dbReference type="PANTHER" id="PTHR47953:SF19">
    <property type="entry name" value="OS06G0641600 PROTEIN"/>
    <property type="match status" value="1"/>
</dbReference>
<keyword evidence="6" id="KW-0479">Metal-binding</keyword>
<dbReference type="Proteomes" id="UP000652761">
    <property type="component" value="Unassembled WGS sequence"/>
</dbReference>
<dbReference type="PANTHER" id="PTHR47953">
    <property type="entry name" value="OS08G0105600 PROTEIN"/>
    <property type="match status" value="1"/>
</dbReference>
<evidence type="ECO:0000256" key="6">
    <source>
        <dbReference type="ARBA" id="ARBA00022723"/>
    </source>
</evidence>
<evidence type="ECO:0000313" key="13">
    <source>
        <dbReference type="EMBL" id="MQL69922.1"/>
    </source>
</evidence>
<keyword evidence="4" id="KW-0349">Heme</keyword>
<comment type="caution">
    <text evidence="13">The sequence shown here is derived from an EMBL/GenBank/DDBJ whole genome shotgun (WGS) entry which is preliminary data.</text>
</comment>
<dbReference type="GO" id="GO:0005506">
    <property type="term" value="F:iron ion binding"/>
    <property type="evidence" value="ECO:0007669"/>
    <property type="project" value="InterPro"/>
</dbReference>
<keyword evidence="10" id="KW-0503">Monooxygenase</keyword>
<name>A0A843TC60_COLES</name>
<keyword evidence="11" id="KW-0472">Membrane</keyword>
<organism evidence="13 14">
    <name type="scientific">Colocasia esculenta</name>
    <name type="common">Wild taro</name>
    <name type="synonym">Arum esculentum</name>
    <dbReference type="NCBI Taxonomy" id="4460"/>
    <lineage>
        <taxon>Eukaryota</taxon>
        <taxon>Viridiplantae</taxon>
        <taxon>Streptophyta</taxon>
        <taxon>Embryophyta</taxon>
        <taxon>Tracheophyta</taxon>
        <taxon>Spermatophyta</taxon>
        <taxon>Magnoliopsida</taxon>
        <taxon>Liliopsida</taxon>
        <taxon>Araceae</taxon>
        <taxon>Aroideae</taxon>
        <taxon>Colocasieae</taxon>
        <taxon>Colocasia</taxon>
    </lineage>
</organism>
<reference evidence="13" key="1">
    <citation type="submission" date="2017-07" db="EMBL/GenBank/DDBJ databases">
        <title>Taro Niue Genome Assembly and Annotation.</title>
        <authorList>
            <person name="Atibalentja N."/>
            <person name="Keating K."/>
            <person name="Fields C.J."/>
        </authorList>
    </citation>
    <scope>NUCLEOTIDE SEQUENCE</scope>
    <source>
        <strain evidence="13">Niue_2</strain>
        <tissue evidence="13">Leaf</tissue>
    </source>
</reference>
<comment type="subcellular location">
    <subcellularLocation>
        <location evidence="2">Membrane</location>
        <topology evidence="2">Single-pass membrane protein</topology>
    </subcellularLocation>
</comment>
<evidence type="ECO:0000256" key="2">
    <source>
        <dbReference type="ARBA" id="ARBA00004167"/>
    </source>
</evidence>
<dbReference type="GO" id="GO:0016705">
    <property type="term" value="F:oxidoreductase activity, acting on paired donors, with incorporation or reduction of molecular oxygen"/>
    <property type="evidence" value="ECO:0007669"/>
    <property type="project" value="InterPro"/>
</dbReference>
<accession>A0A843TC60</accession>
<dbReference type="GO" id="GO:0004497">
    <property type="term" value="F:monooxygenase activity"/>
    <property type="evidence" value="ECO:0007669"/>
    <property type="project" value="UniProtKB-KW"/>
</dbReference>
<evidence type="ECO:0000256" key="7">
    <source>
        <dbReference type="ARBA" id="ARBA00022989"/>
    </source>
</evidence>
<feature type="region of interest" description="Disordered" evidence="12">
    <location>
        <begin position="27"/>
        <end position="52"/>
    </location>
</feature>
<dbReference type="GO" id="GO:0020037">
    <property type="term" value="F:heme binding"/>
    <property type="evidence" value="ECO:0007669"/>
    <property type="project" value="InterPro"/>
</dbReference>
<comment type="similarity">
    <text evidence="3">Belongs to the cytochrome P450 family.</text>
</comment>
<keyword evidence="8" id="KW-0560">Oxidoreductase</keyword>
<comment type="cofactor">
    <cofactor evidence="1">
        <name>heme</name>
        <dbReference type="ChEBI" id="CHEBI:30413"/>
    </cofactor>
</comment>
<keyword evidence="14" id="KW-1185">Reference proteome</keyword>
<dbReference type="Pfam" id="PF00067">
    <property type="entry name" value="p450"/>
    <property type="match status" value="1"/>
</dbReference>